<dbReference type="PANTHER" id="PTHR34203">
    <property type="entry name" value="METHYLTRANSFERASE, FKBM FAMILY PROTEIN"/>
    <property type="match status" value="1"/>
</dbReference>
<dbReference type="NCBIfam" id="TIGR01444">
    <property type="entry name" value="fkbM_fam"/>
    <property type="match status" value="1"/>
</dbReference>
<dbReference type="PANTHER" id="PTHR34203:SF15">
    <property type="entry name" value="SLL1173 PROTEIN"/>
    <property type="match status" value="1"/>
</dbReference>
<keyword evidence="2" id="KW-0808">Transferase</keyword>
<dbReference type="Proteomes" id="UP001595764">
    <property type="component" value="Unassembled WGS sequence"/>
</dbReference>
<name>A0ABV7QC46_9PSEU</name>
<dbReference type="EC" id="2.1.1.-" evidence="2"/>
<dbReference type="SUPFAM" id="SSF53335">
    <property type="entry name" value="S-adenosyl-L-methionine-dependent methyltransferases"/>
    <property type="match status" value="1"/>
</dbReference>
<feature type="domain" description="Methyltransferase FkbM" evidence="1">
    <location>
        <begin position="57"/>
        <end position="239"/>
    </location>
</feature>
<organism evidence="2 3">
    <name type="scientific">Amycolatopsis halotolerans</name>
    <dbReference type="NCBI Taxonomy" id="330083"/>
    <lineage>
        <taxon>Bacteria</taxon>
        <taxon>Bacillati</taxon>
        <taxon>Actinomycetota</taxon>
        <taxon>Actinomycetes</taxon>
        <taxon>Pseudonocardiales</taxon>
        <taxon>Pseudonocardiaceae</taxon>
        <taxon>Amycolatopsis</taxon>
    </lineage>
</organism>
<accession>A0ABV7QC46</accession>
<proteinExistence type="predicted"/>
<dbReference type="GO" id="GO:0008168">
    <property type="term" value="F:methyltransferase activity"/>
    <property type="evidence" value="ECO:0007669"/>
    <property type="project" value="UniProtKB-KW"/>
</dbReference>
<dbReference type="GO" id="GO:0032259">
    <property type="term" value="P:methylation"/>
    <property type="evidence" value="ECO:0007669"/>
    <property type="project" value="UniProtKB-KW"/>
</dbReference>
<dbReference type="Pfam" id="PF05050">
    <property type="entry name" value="Methyltransf_21"/>
    <property type="match status" value="1"/>
</dbReference>
<evidence type="ECO:0000313" key="3">
    <source>
        <dbReference type="Proteomes" id="UP001595764"/>
    </source>
</evidence>
<dbReference type="InterPro" id="IPR029063">
    <property type="entry name" value="SAM-dependent_MTases_sf"/>
</dbReference>
<gene>
    <name evidence="2" type="ORF">ACFORO_04435</name>
</gene>
<dbReference type="EMBL" id="JBHRWI010000004">
    <property type="protein sequence ID" value="MFC3509402.1"/>
    <property type="molecule type" value="Genomic_DNA"/>
</dbReference>
<protein>
    <submittedName>
        <fullName evidence="2">FkbM family methyltransferase</fullName>
        <ecNumber evidence="2">2.1.1.-</ecNumber>
    </submittedName>
</protein>
<evidence type="ECO:0000259" key="1">
    <source>
        <dbReference type="Pfam" id="PF05050"/>
    </source>
</evidence>
<reference evidence="3" key="1">
    <citation type="journal article" date="2019" name="Int. J. Syst. Evol. Microbiol.">
        <title>The Global Catalogue of Microorganisms (GCM) 10K type strain sequencing project: providing services to taxonomists for standard genome sequencing and annotation.</title>
        <authorList>
            <consortium name="The Broad Institute Genomics Platform"/>
            <consortium name="The Broad Institute Genome Sequencing Center for Infectious Disease"/>
            <person name="Wu L."/>
            <person name="Ma J."/>
        </authorList>
    </citation>
    <scope>NUCLEOTIDE SEQUENCE [LARGE SCALE GENOMIC DNA]</scope>
    <source>
        <strain evidence="3">CGMCC 4.7682</strain>
    </source>
</reference>
<dbReference type="RefSeq" id="WP_377869599.1">
    <property type="nucleotide sequence ID" value="NZ_JBHMAY010000012.1"/>
</dbReference>
<dbReference type="Gene3D" id="3.40.50.150">
    <property type="entry name" value="Vaccinia Virus protein VP39"/>
    <property type="match status" value="1"/>
</dbReference>
<keyword evidence="3" id="KW-1185">Reference proteome</keyword>
<comment type="caution">
    <text evidence="2">The sequence shown here is derived from an EMBL/GenBank/DDBJ whole genome shotgun (WGS) entry which is preliminary data.</text>
</comment>
<sequence length="262" mass="28638">MTAERTRTEAVTHTLPNGKQVDCFDEVEARILWEEIDGDTPYTEAVAGVRPDEVVLDVGAHVGLASLCFAELAPGSRIIAFEPAARTFSCLETNFARNVPGGTALRLAVAAEPGEAEFVYHPHAASKSTLHTDQAEEDLNLEAYLTNVGFDEAAKPLVREMHNVRETETVQVVTLSSVFDEYGIDRVGLLKIDVERAELEVLDGVRDDLWPRIRRVLAEVHDLNGSLGETVARLAGRGFDVRVRQAPVFAGGTVYVVLATRD</sequence>
<evidence type="ECO:0000313" key="2">
    <source>
        <dbReference type="EMBL" id="MFC3509402.1"/>
    </source>
</evidence>
<keyword evidence="2" id="KW-0489">Methyltransferase</keyword>
<dbReference type="InterPro" id="IPR052514">
    <property type="entry name" value="SAM-dependent_MTase"/>
</dbReference>
<dbReference type="InterPro" id="IPR006342">
    <property type="entry name" value="FkbM_mtfrase"/>
</dbReference>